<feature type="transmembrane region" description="Helical" evidence="2">
    <location>
        <begin position="250"/>
        <end position="272"/>
    </location>
</feature>
<feature type="compositionally biased region" description="Polar residues" evidence="1">
    <location>
        <begin position="57"/>
        <end position="69"/>
    </location>
</feature>
<feature type="transmembrane region" description="Helical" evidence="2">
    <location>
        <begin position="279"/>
        <end position="295"/>
    </location>
</feature>
<organism evidence="3 4">
    <name type="scientific">Tubulinosema ratisbonensis</name>
    <dbReference type="NCBI Taxonomy" id="291195"/>
    <lineage>
        <taxon>Eukaryota</taxon>
        <taxon>Fungi</taxon>
        <taxon>Fungi incertae sedis</taxon>
        <taxon>Microsporidia</taxon>
        <taxon>Tubulinosematoidea</taxon>
        <taxon>Tubulinosematidae</taxon>
        <taxon>Tubulinosema</taxon>
    </lineage>
</organism>
<gene>
    <name evidence="3" type="ORF">TUBRATIS_22260</name>
</gene>
<feature type="transmembrane region" description="Helical" evidence="2">
    <location>
        <begin position="227"/>
        <end position="244"/>
    </location>
</feature>
<protein>
    <submittedName>
        <fullName evidence="3">Uncharacterized protein</fullName>
    </submittedName>
</protein>
<feature type="transmembrane region" description="Helical" evidence="2">
    <location>
        <begin position="325"/>
        <end position="346"/>
    </location>
</feature>
<dbReference type="VEuPathDB" id="MicrosporidiaDB:TUBRATIS_22260"/>
<evidence type="ECO:0000256" key="2">
    <source>
        <dbReference type="SAM" id="Phobius"/>
    </source>
</evidence>
<dbReference type="AlphaFoldDB" id="A0A437AJV9"/>
<dbReference type="Proteomes" id="UP000282876">
    <property type="component" value="Unassembled WGS sequence"/>
</dbReference>
<keyword evidence="2" id="KW-1133">Transmembrane helix</keyword>
<comment type="caution">
    <text evidence="3">The sequence shown here is derived from an EMBL/GenBank/DDBJ whole genome shotgun (WGS) entry which is preliminary data.</text>
</comment>
<evidence type="ECO:0000313" key="3">
    <source>
        <dbReference type="EMBL" id="RVD91326.1"/>
    </source>
</evidence>
<name>A0A437AJV9_9MICR</name>
<dbReference type="EMBL" id="RCSS01000566">
    <property type="protein sequence ID" value="RVD91326.1"/>
    <property type="molecule type" value="Genomic_DNA"/>
</dbReference>
<keyword evidence="4" id="KW-1185">Reference proteome</keyword>
<evidence type="ECO:0000313" key="4">
    <source>
        <dbReference type="Proteomes" id="UP000282876"/>
    </source>
</evidence>
<feature type="region of interest" description="Disordered" evidence="1">
    <location>
        <begin position="57"/>
        <end position="84"/>
    </location>
</feature>
<keyword evidence="2" id="KW-0472">Membrane</keyword>
<proteinExistence type="predicted"/>
<accession>A0A437AJV9</accession>
<evidence type="ECO:0000256" key="1">
    <source>
        <dbReference type="SAM" id="MobiDB-lite"/>
    </source>
</evidence>
<feature type="transmembrane region" description="Helical" evidence="2">
    <location>
        <begin position="301"/>
        <end position="318"/>
    </location>
</feature>
<feature type="transmembrane region" description="Helical" evidence="2">
    <location>
        <begin position="168"/>
        <end position="185"/>
    </location>
</feature>
<keyword evidence="2" id="KW-0812">Transmembrane</keyword>
<reference evidence="3 4" key="1">
    <citation type="submission" date="2018-10" db="EMBL/GenBank/DDBJ databases">
        <title>Draft genome sequence of the microsporidian Tubulinosema ratisbonensis.</title>
        <authorList>
            <person name="Polonais V."/>
            <person name="Peyretaillade E."/>
            <person name="Niehus S."/>
            <person name="Wawrzyniak I."/>
            <person name="Franchet A."/>
            <person name="Gaspin C."/>
            <person name="Reichstadt M."/>
            <person name="Belser C."/>
            <person name="Labadie K."/>
            <person name="Delbac F."/>
            <person name="Ferrandon D."/>
        </authorList>
    </citation>
    <scope>NUCLEOTIDE SEQUENCE [LARGE SCALE GENOMIC DNA]</scope>
    <source>
        <strain evidence="3 4">Franzen</strain>
    </source>
</reference>
<sequence>MNDEFTKTDREKLKKELTKHLLNRQITTQRSNTLIQTDNMANNLISTTTGLVTETYYPTKTPSQTQNIHSDPESTSEFDSDSETHEEQIVYPSLQIVINSNEREGFLWDRNDLIDLNNTTSKNQIEIDIDQDNLTEETNSKSFIILLWTRIKNLNFKKDILNFLRDDYCLIFYFLIQIISTLLIFDPEIILNTSIKSFFILSSVLLSCVDLIFFVQNKRKLYISINILKYISISLFCFFNSNIILNYRFIYLHTYLFIILTLFNVITIFCVYIPILFRVALLALLSIFIGAGLYLCTIERYFTFLILITNTVLHNLFVYKKRPTFYYIFNVIFFHFVVYVIDYAVLTNITPFDVRYNKIF</sequence>
<feature type="transmembrane region" description="Helical" evidence="2">
    <location>
        <begin position="197"/>
        <end position="215"/>
    </location>
</feature>